<evidence type="ECO:0000313" key="2">
    <source>
        <dbReference type="Proteomes" id="UP000299794"/>
    </source>
</evidence>
<dbReference type="AlphaFoldDB" id="A0A4P5ZZ99"/>
<accession>A0A4P5ZZ99</accession>
<name>A0A4P5ZZ99_PLAAG</name>
<organism evidence="1 2">
    <name type="scientific">Planktothrix agardhii CCAP 1459/11A</name>
    <dbReference type="NCBI Taxonomy" id="282420"/>
    <lineage>
        <taxon>Bacteria</taxon>
        <taxon>Bacillati</taxon>
        <taxon>Cyanobacteriota</taxon>
        <taxon>Cyanophyceae</taxon>
        <taxon>Oscillatoriophycideae</taxon>
        <taxon>Oscillatoriales</taxon>
        <taxon>Microcoleaceae</taxon>
        <taxon>Planktothrix</taxon>
    </lineage>
</organism>
<dbReference type="EMBL" id="BJCD01000051">
    <property type="protein sequence ID" value="GDZ95011.1"/>
    <property type="molecule type" value="Genomic_DNA"/>
</dbReference>
<sequence length="173" mass="19271">MSQPPALPTLLALLLAIRDPDVTLNSDQQEELFTIGEQLQLNPEMMDETQAKLMSVIDSNPKLNESFTKYQTVLISFLATENSENLDYLPTSKEVLERLQAGNEASQIEQRCLEPGNTPQSESLTIINCIVVPIFKSDNPPKVSKSLFQRLLEKLSQFSADSDTQPPTLPPLL</sequence>
<proteinExistence type="predicted"/>
<evidence type="ECO:0000313" key="1">
    <source>
        <dbReference type="EMBL" id="GDZ95011.1"/>
    </source>
</evidence>
<comment type="caution">
    <text evidence="1">The sequence shown here is derived from an EMBL/GenBank/DDBJ whole genome shotgun (WGS) entry which is preliminary data.</text>
</comment>
<gene>
    <name evidence="1" type="ORF">PA905_31920</name>
</gene>
<dbReference type="Proteomes" id="UP000299794">
    <property type="component" value="Unassembled WGS sequence"/>
</dbReference>
<dbReference type="RefSeq" id="WP_141294987.1">
    <property type="nucleotide sequence ID" value="NZ_BJCD01000051.1"/>
</dbReference>
<protein>
    <submittedName>
        <fullName evidence="1">Uncharacterized protein</fullName>
    </submittedName>
</protein>
<reference evidence="2" key="1">
    <citation type="submission" date="2019-02" db="EMBL/GenBank/DDBJ databases">
        <title>Draft genome sequence of Planktothrix agardhii NIES-905.</title>
        <authorList>
            <person name="Yamaguchi H."/>
            <person name="Suzuki S."/>
            <person name="Kawachi M."/>
        </authorList>
    </citation>
    <scope>NUCLEOTIDE SEQUENCE [LARGE SCALE GENOMIC DNA]</scope>
    <source>
        <strain evidence="2">CCAP 1459/11A</strain>
    </source>
</reference>